<evidence type="ECO:0000313" key="1">
    <source>
        <dbReference type="EMBL" id="KAH8013718.1"/>
    </source>
</evidence>
<comment type="caution">
    <text evidence="1">The sequence shown here is derived from an EMBL/GenBank/DDBJ whole genome shotgun (WGS) entry which is preliminary data.</text>
</comment>
<reference evidence="1" key="1">
    <citation type="submission" date="2021-08" db="EMBL/GenBank/DDBJ databases">
        <title>The first chromosome-level gecko genome reveals the dynamic sex chromosomes of Neotropical dwarf geckos (Sphaerodactylidae: Sphaerodactylus).</title>
        <authorList>
            <person name="Pinto B.J."/>
            <person name="Keating S.E."/>
            <person name="Gamble T."/>
        </authorList>
    </citation>
    <scope>NUCLEOTIDE SEQUENCE</scope>
    <source>
        <strain evidence="1">TG3544</strain>
    </source>
</reference>
<proteinExistence type="predicted"/>
<accession>A0ACB8G2R9</accession>
<keyword evidence="2" id="KW-1185">Reference proteome</keyword>
<gene>
    <name evidence="1" type="ORF">K3G42_021554</name>
</gene>
<dbReference type="Proteomes" id="UP000827872">
    <property type="component" value="Linkage Group LG02"/>
</dbReference>
<evidence type="ECO:0000313" key="2">
    <source>
        <dbReference type="Proteomes" id="UP000827872"/>
    </source>
</evidence>
<organism evidence="1 2">
    <name type="scientific">Sphaerodactylus townsendi</name>
    <dbReference type="NCBI Taxonomy" id="933632"/>
    <lineage>
        <taxon>Eukaryota</taxon>
        <taxon>Metazoa</taxon>
        <taxon>Chordata</taxon>
        <taxon>Craniata</taxon>
        <taxon>Vertebrata</taxon>
        <taxon>Euteleostomi</taxon>
        <taxon>Lepidosauria</taxon>
        <taxon>Squamata</taxon>
        <taxon>Bifurcata</taxon>
        <taxon>Gekkota</taxon>
        <taxon>Sphaerodactylidae</taxon>
        <taxon>Sphaerodactylus</taxon>
    </lineage>
</organism>
<name>A0ACB8G2R9_9SAUR</name>
<dbReference type="EMBL" id="CM037615">
    <property type="protein sequence ID" value="KAH8013718.1"/>
    <property type="molecule type" value="Genomic_DNA"/>
</dbReference>
<protein>
    <submittedName>
        <fullName evidence="1">Uncharacterized protein</fullName>
    </submittedName>
</protein>
<sequence length="147" mass="16510">MALKDCKPHKYNCTQHLNLAILCQDPIKTSSESPPTPALLVTSPKIPEPPRTRLEAVTSLCSRTTRQHLGDHQEMVCLSLQRGWTKLAPKFCQEADCDDSIEVTNQGKMQQPEKWAKVKCEKMNLSLECLNRSKECLSISLIKCSGE</sequence>